<proteinExistence type="predicted"/>
<comment type="caution">
    <text evidence="1">The sequence shown here is derived from an EMBL/GenBank/DDBJ whole genome shotgun (WGS) entry which is preliminary data.</text>
</comment>
<evidence type="ECO:0000313" key="1">
    <source>
        <dbReference type="EMBL" id="MED7827259.1"/>
    </source>
</evidence>
<reference evidence="1" key="1">
    <citation type="submission" date="2024-01" db="EMBL/GenBank/DDBJ databases">
        <title>First draft genome sequence data of TA4-1, the type strain of Gram-positive actinobacterium Streptomyces chiangmaiensis.</title>
        <authorList>
            <person name="Yasawong M."/>
            <person name="Nantapong N."/>
        </authorList>
    </citation>
    <scope>NUCLEOTIDE SEQUENCE</scope>
    <source>
        <strain evidence="1">TA4-1</strain>
    </source>
</reference>
<gene>
    <name evidence="1" type="ORF">VXC91_36455</name>
</gene>
<evidence type="ECO:0000313" key="2">
    <source>
        <dbReference type="Proteomes" id="UP001333996"/>
    </source>
</evidence>
<name>A0ABU7FVZ1_9ACTN</name>
<dbReference type="RefSeq" id="WP_329511641.1">
    <property type="nucleotide sequence ID" value="NZ_BAAAYZ010000105.1"/>
</dbReference>
<dbReference type="EMBL" id="JAYWVC010000216">
    <property type="protein sequence ID" value="MED7827259.1"/>
    <property type="molecule type" value="Genomic_DNA"/>
</dbReference>
<protein>
    <submittedName>
        <fullName evidence="1">Uncharacterized protein</fullName>
    </submittedName>
</protein>
<organism evidence="1 2">
    <name type="scientific">Streptomyces chiangmaiensis</name>
    <dbReference type="NCBI Taxonomy" id="766497"/>
    <lineage>
        <taxon>Bacteria</taxon>
        <taxon>Bacillati</taxon>
        <taxon>Actinomycetota</taxon>
        <taxon>Actinomycetes</taxon>
        <taxon>Kitasatosporales</taxon>
        <taxon>Streptomycetaceae</taxon>
        <taxon>Streptomyces</taxon>
    </lineage>
</organism>
<keyword evidence="2" id="KW-1185">Reference proteome</keyword>
<sequence length="42" mass="4865">MHWRTQLHEQTPSAADSAQFHCHYVRPRLRVNPLTARTSPAP</sequence>
<dbReference type="Proteomes" id="UP001333996">
    <property type="component" value="Unassembled WGS sequence"/>
</dbReference>
<accession>A0ABU7FVZ1</accession>